<dbReference type="EC" id="4.1.1.4" evidence="1"/>
<dbReference type="Proteomes" id="UP000068603">
    <property type="component" value="Unassembled WGS sequence"/>
</dbReference>
<accession>A0A119C913</accession>
<dbReference type="InterPro" id="IPR010451">
    <property type="entry name" value="Acetoacetate_decarboxylase"/>
</dbReference>
<reference evidence="2 4" key="1">
    <citation type="submission" date="2015-11" db="EMBL/GenBank/DDBJ databases">
        <title>Expanding the genomic diversity of Burkholderia species for the development of highly accurate diagnostics.</title>
        <authorList>
            <person name="Sahl J."/>
            <person name="Keim P."/>
            <person name="Wagner D."/>
        </authorList>
    </citation>
    <scope>NUCLEOTIDE SEQUENCE [LARGE SCALE GENOMIC DNA]</scope>
    <source>
        <strain evidence="2 4">MSMB1960WGS</strain>
    </source>
</reference>
<evidence type="ECO:0000313" key="6">
    <source>
        <dbReference type="Proteomes" id="UP000473470"/>
    </source>
</evidence>
<dbReference type="KEGG" id="bstg:WT74_24130"/>
<dbReference type="AlphaFoldDB" id="A0A119C913"/>
<dbReference type="Proteomes" id="UP000281098">
    <property type="component" value="Unassembled WGS sequence"/>
</dbReference>
<dbReference type="Pfam" id="PF06314">
    <property type="entry name" value="ADC"/>
    <property type="match status" value="1"/>
</dbReference>
<proteinExistence type="predicted"/>
<dbReference type="EMBL" id="QTPM01000001">
    <property type="protein sequence ID" value="RQY99858.1"/>
    <property type="molecule type" value="Genomic_DNA"/>
</dbReference>
<name>A0A119C913_9BURK</name>
<evidence type="ECO:0000313" key="2">
    <source>
        <dbReference type="EMBL" id="KWA59231.1"/>
    </source>
</evidence>
<keyword evidence="1" id="KW-0456">Lyase</keyword>
<evidence type="ECO:0000313" key="1">
    <source>
        <dbReference type="EMBL" id="KAB0641362.1"/>
    </source>
</evidence>
<reference evidence="1 6" key="3">
    <citation type="submission" date="2019-09" db="EMBL/GenBank/DDBJ databases">
        <title>Draft genome sequences of 48 bacterial type strains from the CCUG.</title>
        <authorList>
            <person name="Tunovic T."/>
            <person name="Pineiro-Iglesias B."/>
            <person name="Unosson C."/>
            <person name="Inganas E."/>
            <person name="Ohlen M."/>
            <person name="Cardew S."/>
            <person name="Jensie-Markopoulos S."/>
            <person name="Salva-Serra F."/>
            <person name="Jaen-Luchoro D."/>
            <person name="Karlsson R."/>
            <person name="Svensson-Stadler L."/>
            <person name="Chun J."/>
            <person name="Moore E."/>
        </authorList>
    </citation>
    <scope>NUCLEOTIDE SEQUENCE [LARGE SCALE GENOMIC DNA]</scope>
    <source>
        <strain evidence="1 6">CCUG 65686</strain>
    </source>
</reference>
<organism evidence="2">
    <name type="scientific">Burkholderia stagnalis</name>
    <dbReference type="NCBI Taxonomy" id="1503054"/>
    <lineage>
        <taxon>Bacteria</taxon>
        <taxon>Pseudomonadati</taxon>
        <taxon>Pseudomonadota</taxon>
        <taxon>Betaproteobacteria</taxon>
        <taxon>Burkholderiales</taxon>
        <taxon>Burkholderiaceae</taxon>
        <taxon>Burkholderia</taxon>
        <taxon>Burkholderia cepacia complex</taxon>
    </lineage>
</organism>
<evidence type="ECO:0000313" key="5">
    <source>
        <dbReference type="Proteomes" id="UP000281098"/>
    </source>
</evidence>
<keyword evidence="5" id="KW-1185">Reference proteome</keyword>
<sequence length="244" mass="27137">MSRQDVIERAFAMPLNSPPYPPAPDKFLDRPALTVTYRSDLERIRQLVPEPLELRDPLVSIAFLYMVAPGLGDYYEISQSISAYLDGEAVSFRPSMYAGNVNAILDGREIWGLPKKFGSPMLALQTDTLVGTLDYSGSLVAKATMAYKHREMDFDRARQALTTPGVVLKIIPHVDGKPRILELVRIDYQDVVVKGAWTGPGTLELFPHARAPLAELPVREIVSVTHTICDTTLPYGRVVHDYLA</sequence>
<dbReference type="Gene3D" id="2.40.400.10">
    <property type="entry name" value="Acetoacetate decarboxylase-like"/>
    <property type="match status" value="1"/>
</dbReference>
<reference evidence="3 5" key="2">
    <citation type="submission" date="2018-08" db="EMBL/GenBank/DDBJ databases">
        <title>Comparative analysis of Burkholderia isolates from Puerto Rico.</title>
        <authorList>
            <person name="Hall C."/>
            <person name="Sahl J."/>
            <person name="Wagner D."/>
        </authorList>
    </citation>
    <scope>NUCLEOTIDE SEQUENCE [LARGE SCALE GENOMIC DNA]</scope>
    <source>
        <strain evidence="3 5">Bp8966</strain>
    </source>
</reference>
<evidence type="ECO:0000313" key="4">
    <source>
        <dbReference type="Proteomes" id="UP000068603"/>
    </source>
</evidence>
<gene>
    <name evidence="3" type="ORF">DF017_00820</name>
    <name evidence="1" type="ORF">F7R25_01685</name>
    <name evidence="2" type="ORF">WT44_21735</name>
</gene>
<dbReference type="GO" id="GO:0047602">
    <property type="term" value="F:acetoacetate decarboxylase activity"/>
    <property type="evidence" value="ECO:0007669"/>
    <property type="project" value="UniProtKB-EC"/>
</dbReference>
<comment type="caution">
    <text evidence="2">The sequence shown here is derived from an EMBL/GenBank/DDBJ whole genome shotgun (WGS) entry which is preliminary data.</text>
</comment>
<dbReference type="InterPro" id="IPR023375">
    <property type="entry name" value="ADC_dom_sf"/>
</dbReference>
<dbReference type="EMBL" id="LPHB01000056">
    <property type="protein sequence ID" value="KWA59231.1"/>
    <property type="molecule type" value="Genomic_DNA"/>
</dbReference>
<dbReference type="NCBIfam" id="NF002614">
    <property type="entry name" value="PRK02265.1"/>
    <property type="match status" value="1"/>
</dbReference>
<protein>
    <submittedName>
        <fullName evidence="2">Acetoacetate decarboxylase</fullName>
        <ecNumber evidence="1">4.1.1.4</ecNumber>
    </submittedName>
</protein>
<evidence type="ECO:0000313" key="3">
    <source>
        <dbReference type="EMBL" id="RQY99858.1"/>
    </source>
</evidence>
<dbReference type="EMBL" id="VZOK01000002">
    <property type="protein sequence ID" value="KAB0641362.1"/>
    <property type="molecule type" value="Genomic_DNA"/>
</dbReference>
<dbReference type="SUPFAM" id="SSF160104">
    <property type="entry name" value="Acetoacetate decarboxylase-like"/>
    <property type="match status" value="1"/>
</dbReference>
<dbReference type="Proteomes" id="UP000473470">
    <property type="component" value="Unassembled WGS sequence"/>
</dbReference>
<dbReference type="STRING" id="1503054.WT74_24130"/>